<keyword evidence="1" id="KW-0732">Signal</keyword>
<protein>
    <submittedName>
        <fullName evidence="2">Uncharacterized protein</fullName>
    </submittedName>
</protein>
<feature type="chain" id="PRO_5042915484" evidence="1">
    <location>
        <begin position="20"/>
        <end position="136"/>
    </location>
</feature>
<evidence type="ECO:0000313" key="3">
    <source>
        <dbReference type="Proteomes" id="UP001302745"/>
    </source>
</evidence>
<organism evidence="2 3">
    <name type="scientific">Chaetomidium leptoderma</name>
    <dbReference type="NCBI Taxonomy" id="669021"/>
    <lineage>
        <taxon>Eukaryota</taxon>
        <taxon>Fungi</taxon>
        <taxon>Dikarya</taxon>
        <taxon>Ascomycota</taxon>
        <taxon>Pezizomycotina</taxon>
        <taxon>Sordariomycetes</taxon>
        <taxon>Sordariomycetidae</taxon>
        <taxon>Sordariales</taxon>
        <taxon>Chaetomiaceae</taxon>
        <taxon>Chaetomidium</taxon>
    </lineage>
</organism>
<proteinExistence type="predicted"/>
<feature type="signal peptide" evidence="1">
    <location>
        <begin position="1"/>
        <end position="19"/>
    </location>
</feature>
<evidence type="ECO:0000313" key="2">
    <source>
        <dbReference type="EMBL" id="KAK4152973.1"/>
    </source>
</evidence>
<gene>
    <name evidence="2" type="ORF">C8A00DRAFT_34305</name>
</gene>
<dbReference type="Proteomes" id="UP001302745">
    <property type="component" value="Unassembled WGS sequence"/>
</dbReference>
<sequence>MLTSALILAATNLASVAHGATLPRTVAKAAVTVLDPVPDLSAGPPRNISARTTENPAVTWTEFESRRCDGWAVAYQVPDGGCFLLPTGDGFKVDWIADTCRVFVDSSKSCNGAGFQVYPGQCYDVHDMYSIKAFCH</sequence>
<accession>A0AAN6VK13</accession>
<reference evidence="2" key="2">
    <citation type="submission" date="2023-05" db="EMBL/GenBank/DDBJ databases">
        <authorList>
            <consortium name="Lawrence Berkeley National Laboratory"/>
            <person name="Steindorff A."/>
            <person name="Hensen N."/>
            <person name="Bonometti L."/>
            <person name="Westerberg I."/>
            <person name="Brannstrom I.O."/>
            <person name="Guillou S."/>
            <person name="Cros-Aarteil S."/>
            <person name="Calhoun S."/>
            <person name="Haridas S."/>
            <person name="Kuo A."/>
            <person name="Mondo S."/>
            <person name="Pangilinan J."/>
            <person name="Riley R."/>
            <person name="Labutti K."/>
            <person name="Andreopoulos B."/>
            <person name="Lipzen A."/>
            <person name="Chen C."/>
            <person name="Yanf M."/>
            <person name="Daum C."/>
            <person name="Ng V."/>
            <person name="Clum A."/>
            <person name="Ohm R."/>
            <person name="Martin F."/>
            <person name="Silar P."/>
            <person name="Natvig D."/>
            <person name="Lalanne C."/>
            <person name="Gautier V."/>
            <person name="Ament-Velasquez S.L."/>
            <person name="Kruys A."/>
            <person name="Hutchinson M.I."/>
            <person name="Powell A.J."/>
            <person name="Barry K."/>
            <person name="Miller A.N."/>
            <person name="Grigoriev I.V."/>
            <person name="Debuchy R."/>
            <person name="Gladieux P."/>
            <person name="Thoren M.H."/>
            <person name="Johannesson H."/>
        </authorList>
    </citation>
    <scope>NUCLEOTIDE SEQUENCE</scope>
    <source>
        <strain evidence="2">CBS 538.74</strain>
    </source>
</reference>
<evidence type="ECO:0000256" key="1">
    <source>
        <dbReference type="SAM" id="SignalP"/>
    </source>
</evidence>
<reference evidence="2" key="1">
    <citation type="journal article" date="2023" name="Mol. Phylogenet. Evol.">
        <title>Genome-scale phylogeny and comparative genomics of the fungal order Sordariales.</title>
        <authorList>
            <person name="Hensen N."/>
            <person name="Bonometti L."/>
            <person name="Westerberg I."/>
            <person name="Brannstrom I.O."/>
            <person name="Guillou S."/>
            <person name="Cros-Aarteil S."/>
            <person name="Calhoun S."/>
            <person name="Haridas S."/>
            <person name="Kuo A."/>
            <person name="Mondo S."/>
            <person name="Pangilinan J."/>
            <person name="Riley R."/>
            <person name="LaButti K."/>
            <person name="Andreopoulos B."/>
            <person name="Lipzen A."/>
            <person name="Chen C."/>
            <person name="Yan M."/>
            <person name="Daum C."/>
            <person name="Ng V."/>
            <person name="Clum A."/>
            <person name="Steindorff A."/>
            <person name="Ohm R.A."/>
            <person name="Martin F."/>
            <person name="Silar P."/>
            <person name="Natvig D.O."/>
            <person name="Lalanne C."/>
            <person name="Gautier V."/>
            <person name="Ament-Velasquez S.L."/>
            <person name="Kruys A."/>
            <person name="Hutchinson M.I."/>
            <person name="Powell A.J."/>
            <person name="Barry K."/>
            <person name="Miller A.N."/>
            <person name="Grigoriev I.V."/>
            <person name="Debuchy R."/>
            <person name="Gladieux P."/>
            <person name="Hiltunen Thoren M."/>
            <person name="Johannesson H."/>
        </authorList>
    </citation>
    <scope>NUCLEOTIDE SEQUENCE</scope>
    <source>
        <strain evidence="2">CBS 538.74</strain>
    </source>
</reference>
<comment type="caution">
    <text evidence="2">The sequence shown here is derived from an EMBL/GenBank/DDBJ whole genome shotgun (WGS) entry which is preliminary data.</text>
</comment>
<dbReference type="EMBL" id="MU856955">
    <property type="protein sequence ID" value="KAK4152973.1"/>
    <property type="molecule type" value="Genomic_DNA"/>
</dbReference>
<keyword evidence="3" id="KW-1185">Reference proteome</keyword>
<name>A0AAN6VK13_9PEZI</name>
<dbReference type="AlphaFoldDB" id="A0AAN6VK13"/>